<dbReference type="STRING" id="1032480.MLP_49690"/>
<dbReference type="PROSITE" id="PS00330">
    <property type="entry name" value="HEMOLYSIN_CALCIUM"/>
    <property type="match status" value="4"/>
</dbReference>
<dbReference type="PANTHER" id="PTHR38340">
    <property type="entry name" value="S-LAYER PROTEIN"/>
    <property type="match status" value="1"/>
</dbReference>
<proteinExistence type="predicted"/>
<evidence type="ECO:0008006" key="6">
    <source>
        <dbReference type="Google" id="ProtNLM"/>
    </source>
</evidence>
<feature type="chain" id="PRO_5003329110" description="Calcium-binding protein" evidence="3">
    <location>
        <begin position="38"/>
        <end position="573"/>
    </location>
</feature>
<dbReference type="GO" id="GO:0005509">
    <property type="term" value="F:calcium ion binding"/>
    <property type="evidence" value="ECO:0007669"/>
    <property type="project" value="InterPro"/>
</dbReference>
<accession>F5XG49</accession>
<feature type="signal peptide" evidence="3">
    <location>
        <begin position="1"/>
        <end position="37"/>
    </location>
</feature>
<evidence type="ECO:0000256" key="1">
    <source>
        <dbReference type="ARBA" id="ARBA00004613"/>
    </source>
</evidence>
<dbReference type="Pfam" id="PF00353">
    <property type="entry name" value="HemolysinCabind"/>
    <property type="match status" value="4"/>
</dbReference>
<comment type="subcellular location">
    <subcellularLocation>
        <location evidence="1">Secreted</location>
    </subcellularLocation>
</comment>
<evidence type="ECO:0000256" key="2">
    <source>
        <dbReference type="ARBA" id="ARBA00022525"/>
    </source>
</evidence>
<name>F5XG49_MICPN</name>
<evidence type="ECO:0000313" key="4">
    <source>
        <dbReference type="EMBL" id="BAK37983.1"/>
    </source>
</evidence>
<reference evidence="4 5" key="1">
    <citation type="submission" date="2011-05" db="EMBL/GenBank/DDBJ databases">
        <title>Whole genome sequence of Microlunatus phosphovorus NM-1.</title>
        <authorList>
            <person name="Hosoyama A."/>
            <person name="Sasaki K."/>
            <person name="Harada T."/>
            <person name="Igarashi R."/>
            <person name="Kawakoshi A."/>
            <person name="Sasagawa M."/>
            <person name="Fukada J."/>
            <person name="Nakamura S."/>
            <person name="Katano Y."/>
            <person name="Hanada S."/>
            <person name="Kamagata Y."/>
            <person name="Nakamura N."/>
            <person name="Yamazaki S."/>
            <person name="Fujita N."/>
        </authorList>
    </citation>
    <scope>NUCLEOTIDE SEQUENCE [LARGE SCALE GENOMIC DNA]</scope>
    <source>
        <strain evidence="5">ATCC 700054 / DSM 10555 / JCM 9379 / NBRC 101784 / NCIMB 13414 / VKM Ac-1990 / NM-1</strain>
    </source>
</reference>
<organism evidence="4 5">
    <name type="scientific">Microlunatus phosphovorus (strain ATCC 700054 / DSM 10555 / JCM 9379 / NBRC 101784 / NCIMB 13414 / VKM Ac-1990 / NM-1)</name>
    <dbReference type="NCBI Taxonomy" id="1032480"/>
    <lineage>
        <taxon>Bacteria</taxon>
        <taxon>Bacillati</taxon>
        <taxon>Actinomycetota</taxon>
        <taxon>Actinomycetes</taxon>
        <taxon>Propionibacteriales</taxon>
        <taxon>Propionibacteriaceae</taxon>
        <taxon>Microlunatus</taxon>
    </lineage>
</organism>
<dbReference type="InterPro" id="IPR001343">
    <property type="entry name" value="Hemolysn_Ca-bd"/>
</dbReference>
<dbReference type="PROSITE" id="PS51318">
    <property type="entry name" value="TAT"/>
    <property type="match status" value="1"/>
</dbReference>
<dbReference type="eggNOG" id="COG2931">
    <property type="taxonomic scope" value="Bacteria"/>
</dbReference>
<dbReference type="InterPro" id="IPR018511">
    <property type="entry name" value="Hemolysin-typ_Ca-bd_CS"/>
</dbReference>
<evidence type="ECO:0000256" key="3">
    <source>
        <dbReference type="SAM" id="SignalP"/>
    </source>
</evidence>
<protein>
    <recommendedName>
        <fullName evidence="6">Calcium-binding protein</fullName>
    </recommendedName>
</protein>
<dbReference type="Gene3D" id="2.150.10.10">
    <property type="entry name" value="Serralysin-like metalloprotease, C-terminal"/>
    <property type="match status" value="3"/>
</dbReference>
<keyword evidence="3" id="KW-0732">Signal</keyword>
<sequence>MTVQRPSHTRARRALTVAGISALALGATYLSAPQASAATTASYQASARTLTVIGDNNANTIVVSRNAAGAIIVNGGAIAVSGGVPTVANTDTIQIFGLGGNDVLTMNEANGALPRALLFGGTGNDTLTGGSGGDQLFGQAGDDTLLGRGGVDVLFGGTDNDSLTGGDADDQAFGEAGNDTLIWNPGDDTDLNEGGTGIDTIVVNGGSGAEEFSATANGQRVRFDRVTPAPFSLDIGGGEKLQLAANGGDDSFVGGNGLAALIELTVDGGEGNDNLRGGDGNDILLGGAGNDVVVGARGNDVALLGAGDDRFDWDPGEGSDIVEGQAGRDRMLFNGSNGDEAFETIAVGSRVRFTRDVGNIVMDLNDVEDLLLNAKGGNDQVKVGDLSGTDIVRQTVDLAADGGGAPDGAGDDVEVVGTNGDDVIQVKGRSARQLVTGLSASVAVLHADPAPTDRVTINAAIGDDVVSGNELRAPAGLVIRGGVGHDVLVGSQGDDEIFGEAGDDVLIGGPGRDRLDGGPGDDILLEGEILVDGEIATKAWVAKNVRVSDGSTAVTVGGKQLIVPDYQLPAATR</sequence>
<keyword evidence="2" id="KW-0964">Secreted</keyword>
<dbReference type="GO" id="GO:0005576">
    <property type="term" value="C:extracellular region"/>
    <property type="evidence" value="ECO:0007669"/>
    <property type="project" value="UniProtKB-SubCell"/>
</dbReference>
<dbReference type="KEGG" id="mph:MLP_49690"/>
<dbReference type="RefSeq" id="WP_013865801.1">
    <property type="nucleotide sequence ID" value="NC_015635.1"/>
</dbReference>
<dbReference type="HOGENOM" id="CLU_475533_0_0_11"/>
<dbReference type="PANTHER" id="PTHR38340:SF1">
    <property type="entry name" value="S-LAYER PROTEIN"/>
    <property type="match status" value="1"/>
</dbReference>
<dbReference type="InterPro" id="IPR011049">
    <property type="entry name" value="Serralysin-like_metalloprot_C"/>
</dbReference>
<dbReference type="InterPro" id="IPR050557">
    <property type="entry name" value="RTX_toxin/Mannuronan_C5-epim"/>
</dbReference>
<dbReference type="Proteomes" id="UP000007947">
    <property type="component" value="Chromosome"/>
</dbReference>
<evidence type="ECO:0000313" key="5">
    <source>
        <dbReference type="Proteomes" id="UP000007947"/>
    </source>
</evidence>
<dbReference type="SUPFAM" id="SSF51120">
    <property type="entry name" value="beta-Roll"/>
    <property type="match status" value="2"/>
</dbReference>
<dbReference type="EMBL" id="AP012204">
    <property type="protein sequence ID" value="BAK37983.1"/>
    <property type="molecule type" value="Genomic_DNA"/>
</dbReference>
<dbReference type="InterPro" id="IPR006311">
    <property type="entry name" value="TAT_signal"/>
</dbReference>
<gene>
    <name evidence="4" type="ordered locus">MLP_49690</name>
</gene>
<dbReference type="PRINTS" id="PR00313">
    <property type="entry name" value="CABNDNGRPT"/>
</dbReference>
<dbReference type="AlphaFoldDB" id="F5XG49"/>
<keyword evidence="5" id="KW-1185">Reference proteome</keyword>